<evidence type="ECO:0000313" key="2">
    <source>
        <dbReference type="Proteomes" id="UP000410492"/>
    </source>
</evidence>
<organism evidence="1 2">
    <name type="scientific">Callosobruchus maculatus</name>
    <name type="common">Southern cowpea weevil</name>
    <name type="synonym">Pulse bruchid</name>
    <dbReference type="NCBI Taxonomy" id="64391"/>
    <lineage>
        <taxon>Eukaryota</taxon>
        <taxon>Metazoa</taxon>
        <taxon>Ecdysozoa</taxon>
        <taxon>Arthropoda</taxon>
        <taxon>Hexapoda</taxon>
        <taxon>Insecta</taxon>
        <taxon>Pterygota</taxon>
        <taxon>Neoptera</taxon>
        <taxon>Endopterygota</taxon>
        <taxon>Coleoptera</taxon>
        <taxon>Polyphaga</taxon>
        <taxon>Cucujiformia</taxon>
        <taxon>Chrysomeloidea</taxon>
        <taxon>Chrysomelidae</taxon>
        <taxon>Bruchinae</taxon>
        <taxon>Bruchini</taxon>
        <taxon>Callosobruchus</taxon>
    </lineage>
</organism>
<protein>
    <submittedName>
        <fullName evidence="1">Uncharacterized protein</fullName>
    </submittedName>
</protein>
<evidence type="ECO:0000313" key="1">
    <source>
        <dbReference type="EMBL" id="VEN61027.1"/>
    </source>
</evidence>
<accession>A0A653DMH0</accession>
<dbReference type="EMBL" id="CAACVG010012910">
    <property type="protein sequence ID" value="VEN61027.1"/>
    <property type="molecule type" value="Genomic_DNA"/>
</dbReference>
<name>A0A653DMH0_CALMS</name>
<keyword evidence="2" id="KW-1185">Reference proteome</keyword>
<dbReference type="AlphaFoldDB" id="A0A653DMH0"/>
<proteinExistence type="predicted"/>
<gene>
    <name evidence="1" type="ORF">CALMAC_LOCUS18550</name>
</gene>
<dbReference type="Proteomes" id="UP000410492">
    <property type="component" value="Unassembled WGS sequence"/>
</dbReference>
<reference evidence="1 2" key="1">
    <citation type="submission" date="2019-01" db="EMBL/GenBank/DDBJ databases">
        <authorList>
            <person name="Sayadi A."/>
        </authorList>
    </citation>
    <scope>NUCLEOTIDE SEQUENCE [LARGE SCALE GENOMIC DNA]</scope>
</reference>
<sequence>MFTFFVSGARNGVFGDMSIRDLFGVCCCFAISQRI</sequence>